<keyword evidence="10" id="KW-1185">Reference proteome</keyword>
<dbReference type="EMBL" id="FNZA01000006">
    <property type="protein sequence ID" value="SEJ33974.1"/>
    <property type="molecule type" value="Genomic_DNA"/>
</dbReference>
<dbReference type="GO" id="GO:0005886">
    <property type="term" value="C:plasma membrane"/>
    <property type="evidence" value="ECO:0007669"/>
    <property type="project" value="UniProtKB-SubCell"/>
</dbReference>
<evidence type="ECO:0000256" key="4">
    <source>
        <dbReference type="ARBA" id="ARBA00022692"/>
    </source>
</evidence>
<evidence type="ECO:0000256" key="2">
    <source>
        <dbReference type="ARBA" id="ARBA00022448"/>
    </source>
</evidence>
<evidence type="ECO:0000256" key="3">
    <source>
        <dbReference type="ARBA" id="ARBA00022475"/>
    </source>
</evidence>
<dbReference type="Pfam" id="PF00528">
    <property type="entry name" value="BPD_transp_1"/>
    <property type="match status" value="1"/>
</dbReference>
<feature type="transmembrane region" description="Helical" evidence="7">
    <location>
        <begin position="94"/>
        <end position="119"/>
    </location>
</feature>
<dbReference type="CDD" id="cd06261">
    <property type="entry name" value="TM_PBP2"/>
    <property type="match status" value="1"/>
</dbReference>
<protein>
    <submittedName>
        <fullName evidence="9">Multiple sugar transport system permease protein</fullName>
    </submittedName>
</protein>
<accession>A0A1H6Y249</accession>
<reference evidence="10" key="1">
    <citation type="submission" date="2016-10" db="EMBL/GenBank/DDBJ databases">
        <authorList>
            <person name="Varghese N."/>
            <person name="Submissions S."/>
        </authorList>
    </citation>
    <scope>NUCLEOTIDE SEQUENCE [LARGE SCALE GENOMIC DNA]</scope>
    <source>
        <strain evidence="10">CGMCC 1.10218</strain>
    </source>
</reference>
<evidence type="ECO:0000256" key="7">
    <source>
        <dbReference type="RuleBase" id="RU363032"/>
    </source>
</evidence>
<organism evidence="9 10">
    <name type="scientific">Deinococcus reticulitermitis</name>
    <dbReference type="NCBI Taxonomy" id="856736"/>
    <lineage>
        <taxon>Bacteria</taxon>
        <taxon>Thermotogati</taxon>
        <taxon>Deinococcota</taxon>
        <taxon>Deinococci</taxon>
        <taxon>Deinococcales</taxon>
        <taxon>Deinococcaceae</taxon>
        <taxon>Deinococcus</taxon>
    </lineage>
</organism>
<comment type="similarity">
    <text evidence="7">Belongs to the binding-protein-dependent transport system permease family.</text>
</comment>
<dbReference type="STRING" id="856736.SAMN04488058_10693"/>
<feature type="domain" description="ABC transmembrane type-1" evidence="8">
    <location>
        <begin position="90"/>
        <end position="315"/>
    </location>
</feature>
<evidence type="ECO:0000313" key="10">
    <source>
        <dbReference type="Proteomes" id="UP000199223"/>
    </source>
</evidence>
<dbReference type="Proteomes" id="UP000199223">
    <property type="component" value="Unassembled WGS sequence"/>
</dbReference>
<evidence type="ECO:0000313" key="9">
    <source>
        <dbReference type="EMBL" id="SEJ33974.1"/>
    </source>
</evidence>
<keyword evidence="2 7" id="KW-0813">Transport</keyword>
<keyword evidence="6 7" id="KW-0472">Membrane</keyword>
<keyword evidence="5 7" id="KW-1133">Transmembrane helix</keyword>
<feature type="transmembrane region" description="Helical" evidence="7">
    <location>
        <begin position="131"/>
        <end position="151"/>
    </location>
</feature>
<proteinExistence type="inferred from homology"/>
<feature type="transmembrane region" description="Helical" evidence="7">
    <location>
        <begin position="240"/>
        <end position="260"/>
    </location>
</feature>
<evidence type="ECO:0000256" key="1">
    <source>
        <dbReference type="ARBA" id="ARBA00004651"/>
    </source>
</evidence>
<dbReference type="PANTHER" id="PTHR30193:SF37">
    <property type="entry name" value="INNER MEMBRANE ABC TRANSPORTER PERMEASE PROTEIN YCJO"/>
    <property type="match status" value="1"/>
</dbReference>
<keyword evidence="9" id="KW-0762">Sugar transport</keyword>
<sequence length="328" mass="36418">MTATPTPIRPSPPAPRRALSWDDVQRRYAPYIFISPFFILFFIFGLFPILFNAYLSFQSWQPGTGLGDMEFVGWRNYTDNLTDPTFWLSLKNTAILAVMSGLPQHLLAIPLAFAVYGVLRKMQNLVTAVYFLPYITSIVAISVIFFTLFSWQYGVVNAALNALHQIPVIGALFPADKINWLGEKEYVQPAVAAVVIWRYTGWNMLLYLAGLQAIPRELYEAAAVDGATGGQQFRYITLPLLRPTMFLAVTLSLIGGLQLFEEPFILTGTSGGAGQAGLTTVMYMYRTYANYSDAGVASAMSWLLFLVIGVLTLINNRIFGRSGLSGRD</sequence>
<dbReference type="OrthoDB" id="9787541at2"/>
<gene>
    <name evidence="9" type="ORF">SAMN04488058_10693</name>
</gene>
<evidence type="ECO:0000256" key="6">
    <source>
        <dbReference type="ARBA" id="ARBA00023136"/>
    </source>
</evidence>
<dbReference type="PANTHER" id="PTHR30193">
    <property type="entry name" value="ABC TRANSPORTER PERMEASE PROTEIN"/>
    <property type="match status" value="1"/>
</dbReference>
<dbReference type="RefSeq" id="WP_092264286.1">
    <property type="nucleotide sequence ID" value="NZ_FNZA01000006.1"/>
</dbReference>
<feature type="transmembrane region" description="Helical" evidence="7">
    <location>
        <begin position="294"/>
        <end position="314"/>
    </location>
</feature>
<dbReference type="Gene3D" id="1.10.3720.10">
    <property type="entry name" value="MetI-like"/>
    <property type="match status" value="1"/>
</dbReference>
<dbReference type="PROSITE" id="PS50928">
    <property type="entry name" value="ABC_TM1"/>
    <property type="match status" value="1"/>
</dbReference>
<dbReference type="SUPFAM" id="SSF161098">
    <property type="entry name" value="MetI-like"/>
    <property type="match status" value="1"/>
</dbReference>
<evidence type="ECO:0000259" key="8">
    <source>
        <dbReference type="PROSITE" id="PS50928"/>
    </source>
</evidence>
<feature type="transmembrane region" description="Helical" evidence="7">
    <location>
        <begin position="186"/>
        <end position="209"/>
    </location>
</feature>
<dbReference type="AlphaFoldDB" id="A0A1H6Y249"/>
<feature type="transmembrane region" description="Helical" evidence="7">
    <location>
        <begin position="28"/>
        <end position="51"/>
    </location>
</feature>
<name>A0A1H6Y249_9DEIO</name>
<dbReference type="InterPro" id="IPR000515">
    <property type="entry name" value="MetI-like"/>
</dbReference>
<dbReference type="InterPro" id="IPR035906">
    <property type="entry name" value="MetI-like_sf"/>
</dbReference>
<keyword evidence="4 7" id="KW-0812">Transmembrane</keyword>
<evidence type="ECO:0000256" key="5">
    <source>
        <dbReference type="ARBA" id="ARBA00022989"/>
    </source>
</evidence>
<comment type="subcellular location">
    <subcellularLocation>
        <location evidence="1 7">Cell membrane</location>
        <topology evidence="1 7">Multi-pass membrane protein</topology>
    </subcellularLocation>
</comment>
<keyword evidence="3" id="KW-1003">Cell membrane</keyword>
<dbReference type="InterPro" id="IPR051393">
    <property type="entry name" value="ABC_transporter_permease"/>
</dbReference>
<dbReference type="GO" id="GO:0055085">
    <property type="term" value="P:transmembrane transport"/>
    <property type="evidence" value="ECO:0007669"/>
    <property type="project" value="InterPro"/>
</dbReference>